<dbReference type="RefSeq" id="WP_096058047.1">
    <property type="nucleotide sequence ID" value="NZ_CP011025.1"/>
</dbReference>
<dbReference type="InterPro" id="IPR003346">
    <property type="entry name" value="Transposase_20"/>
</dbReference>
<sequence length="327" mass="37189">MMFIGIDISKEKIDLSWLRDQLTNKIKTKVFKNKRQDFVTIEKWLLNTTKSAASELVITLEPTGVYHEALMYFLHEQGFNIILANPGKAKKYADALNIIHKTDKSDATMLAHYGCAKHAVVNYWQPEALEIRELKALIRRLDALESNRQREANRLEASEFSNVSARVCQSIKVTIAFLDDEIKQLKSDIDNHIDNEPDLKRNRKLLESIPGIGPVLSRELTYLFAAKKFNKAKEAAAYCGLIPRHNESGKLKGRTSISKLGPARIRCKLYMAAIVAGQWNKTIKRHKLTLINNGKTPMQAVCANMRKLIHICFGVIKNQEAFKLQES</sequence>
<dbReference type="AlphaFoldDB" id="A0A290S2D4"/>
<dbReference type="InterPro" id="IPR047650">
    <property type="entry name" value="Transpos_IS110"/>
</dbReference>
<accession>A0A290S2D4</accession>
<dbReference type="NCBIfam" id="NF033542">
    <property type="entry name" value="transpos_IS110"/>
    <property type="match status" value="1"/>
</dbReference>
<reference evidence="4 5" key="1">
    <citation type="journal article" date="2012" name="J. Bacteriol.">
        <title>Genome sequences of type strains of seven species of the marine bacterium Pseudoalteromonas.</title>
        <authorList>
            <person name="Xie B.B."/>
            <person name="Shu Y.L."/>
            <person name="Qin Q.L."/>
            <person name="Rong J.C."/>
            <person name="Zhang X.Y."/>
            <person name="Chen X.L."/>
            <person name="Shi M."/>
            <person name="He H.L."/>
            <person name="Zhou B.C."/>
            <person name="Zhang Y.Z."/>
        </authorList>
    </citation>
    <scope>NUCLEOTIDE SEQUENCE [LARGE SCALE GENOMIC DNA]</scope>
    <source>
        <strain evidence="4 5">A 37-1-2</strain>
    </source>
</reference>
<dbReference type="KEGG" id="part:PARC_a0647"/>
<keyword evidence="1" id="KW-0175">Coiled coil</keyword>
<dbReference type="Pfam" id="PF02371">
    <property type="entry name" value="Transposase_20"/>
    <property type="match status" value="1"/>
</dbReference>
<evidence type="ECO:0000259" key="2">
    <source>
        <dbReference type="Pfam" id="PF01548"/>
    </source>
</evidence>
<dbReference type="GO" id="GO:0006313">
    <property type="term" value="P:DNA transposition"/>
    <property type="evidence" value="ECO:0007669"/>
    <property type="project" value="InterPro"/>
</dbReference>
<feature type="coiled-coil region" evidence="1">
    <location>
        <begin position="127"/>
        <end position="195"/>
    </location>
</feature>
<dbReference type="PANTHER" id="PTHR33055">
    <property type="entry name" value="TRANSPOSASE FOR INSERTION SEQUENCE ELEMENT IS1111A"/>
    <property type="match status" value="1"/>
</dbReference>
<evidence type="ECO:0000313" key="4">
    <source>
        <dbReference type="EMBL" id="ATC85360.1"/>
    </source>
</evidence>
<evidence type="ECO:0000259" key="3">
    <source>
        <dbReference type="Pfam" id="PF02371"/>
    </source>
</evidence>
<proteinExistence type="predicted"/>
<dbReference type="PANTHER" id="PTHR33055:SF3">
    <property type="entry name" value="PUTATIVE TRANSPOSASE FOR IS117-RELATED"/>
    <property type="match status" value="1"/>
</dbReference>
<dbReference type="EMBL" id="CP011025">
    <property type="protein sequence ID" value="ATC85360.1"/>
    <property type="molecule type" value="Genomic_DNA"/>
</dbReference>
<dbReference type="InterPro" id="IPR002525">
    <property type="entry name" value="Transp_IS110-like_N"/>
</dbReference>
<dbReference type="GO" id="GO:0003677">
    <property type="term" value="F:DNA binding"/>
    <property type="evidence" value="ECO:0007669"/>
    <property type="project" value="InterPro"/>
</dbReference>
<dbReference type="Pfam" id="PF01548">
    <property type="entry name" value="DEDD_Tnp_IS110"/>
    <property type="match status" value="1"/>
</dbReference>
<organism evidence="4 5">
    <name type="scientific">Pseudoalteromonas arctica A 37-1-2</name>
    <dbReference type="NCBI Taxonomy" id="1117313"/>
    <lineage>
        <taxon>Bacteria</taxon>
        <taxon>Pseudomonadati</taxon>
        <taxon>Pseudomonadota</taxon>
        <taxon>Gammaproteobacteria</taxon>
        <taxon>Alteromonadales</taxon>
        <taxon>Pseudoalteromonadaceae</taxon>
        <taxon>Pseudoalteromonas</taxon>
    </lineage>
</organism>
<evidence type="ECO:0000313" key="5">
    <source>
        <dbReference type="Proteomes" id="UP000016505"/>
    </source>
</evidence>
<dbReference type="GO" id="GO:0004803">
    <property type="term" value="F:transposase activity"/>
    <property type="evidence" value="ECO:0007669"/>
    <property type="project" value="InterPro"/>
</dbReference>
<feature type="domain" description="Transposase IS110-like N-terminal" evidence="2">
    <location>
        <begin position="4"/>
        <end position="157"/>
    </location>
</feature>
<name>A0A290S2D4_9GAMM</name>
<dbReference type="OrthoDB" id="1523051at2"/>
<feature type="domain" description="Transposase IS116/IS110/IS902 C-terminal" evidence="3">
    <location>
        <begin position="204"/>
        <end position="285"/>
    </location>
</feature>
<gene>
    <name evidence="4" type="ORF">PARC_a0647</name>
</gene>
<protein>
    <submittedName>
        <fullName evidence="4">Uncharacterized protein</fullName>
    </submittedName>
</protein>
<dbReference type="Proteomes" id="UP000016505">
    <property type="component" value="Chromosome I"/>
</dbReference>
<evidence type="ECO:0000256" key="1">
    <source>
        <dbReference type="SAM" id="Coils"/>
    </source>
</evidence>